<feature type="domain" description="Xylulose 5-phosphate/Fructose 6-phosphate phosphoketolase N-terminal" evidence="2">
    <location>
        <begin position="10"/>
        <end position="81"/>
    </location>
</feature>
<sequence length="139" mass="15047">MSSAHEEGAPYRRAADYMAASVIFLRGYLLLREPLPPEHIKHEAARPLGLWCPGITRAYAPLNTLVRERDADGLSVPGPGPRRPGQPRQPLAGGHPRGVRPRACPDRRRSEDQTGPTCVTCASSQSGNHRAISARALIG</sequence>
<evidence type="ECO:0000256" key="1">
    <source>
        <dbReference type="SAM" id="MobiDB-lite"/>
    </source>
</evidence>
<keyword evidence="4" id="KW-1185">Reference proteome</keyword>
<dbReference type="RefSeq" id="WP_380849933.1">
    <property type="nucleotide sequence ID" value="NZ_JBHSKM010000004.1"/>
</dbReference>
<organism evidence="3 4">
    <name type="scientific">Streptomyces coerulescens</name>
    <dbReference type="NCBI Taxonomy" id="29304"/>
    <lineage>
        <taxon>Bacteria</taxon>
        <taxon>Bacillati</taxon>
        <taxon>Actinomycetota</taxon>
        <taxon>Actinomycetes</taxon>
        <taxon>Kitasatosporales</taxon>
        <taxon>Streptomycetaceae</taxon>
        <taxon>Streptomyces</taxon>
    </lineage>
</organism>
<accession>A0ABW0CE61</accession>
<evidence type="ECO:0000313" key="4">
    <source>
        <dbReference type="Proteomes" id="UP001596263"/>
    </source>
</evidence>
<dbReference type="Pfam" id="PF09364">
    <property type="entry name" value="XFP_N"/>
    <property type="match status" value="1"/>
</dbReference>
<dbReference type="InterPro" id="IPR018970">
    <property type="entry name" value="Xul5P/Fru6P_PKetolase_N"/>
</dbReference>
<feature type="compositionally biased region" description="Polar residues" evidence="1">
    <location>
        <begin position="113"/>
        <end position="126"/>
    </location>
</feature>
<dbReference type="Proteomes" id="UP001596263">
    <property type="component" value="Unassembled WGS sequence"/>
</dbReference>
<dbReference type="EMBL" id="JBHSKM010000004">
    <property type="protein sequence ID" value="MFC5214149.1"/>
    <property type="molecule type" value="Genomic_DNA"/>
</dbReference>
<evidence type="ECO:0000259" key="2">
    <source>
        <dbReference type="Pfam" id="PF09364"/>
    </source>
</evidence>
<reference evidence="4" key="1">
    <citation type="journal article" date="2019" name="Int. J. Syst. Evol. Microbiol.">
        <title>The Global Catalogue of Microorganisms (GCM) 10K type strain sequencing project: providing services to taxonomists for standard genome sequencing and annotation.</title>
        <authorList>
            <consortium name="The Broad Institute Genomics Platform"/>
            <consortium name="The Broad Institute Genome Sequencing Center for Infectious Disease"/>
            <person name="Wu L."/>
            <person name="Ma J."/>
        </authorList>
    </citation>
    <scope>NUCLEOTIDE SEQUENCE [LARGE SCALE GENOMIC DNA]</scope>
    <source>
        <strain evidence="4">KCTC 42586</strain>
    </source>
</reference>
<evidence type="ECO:0000313" key="3">
    <source>
        <dbReference type="EMBL" id="MFC5214149.1"/>
    </source>
</evidence>
<dbReference type="Gene3D" id="3.40.50.970">
    <property type="match status" value="1"/>
</dbReference>
<feature type="compositionally biased region" description="Basic and acidic residues" evidence="1">
    <location>
        <begin position="103"/>
        <end position="112"/>
    </location>
</feature>
<name>A0ABW0CE61_STRCD</name>
<gene>
    <name evidence="3" type="ORF">ACFPQ9_09965</name>
</gene>
<protein>
    <recommendedName>
        <fullName evidence="2">Xylulose 5-phosphate/Fructose 6-phosphate phosphoketolase N-terminal domain-containing protein</fullName>
    </recommendedName>
</protein>
<feature type="region of interest" description="Disordered" evidence="1">
    <location>
        <begin position="70"/>
        <end position="126"/>
    </location>
</feature>
<comment type="caution">
    <text evidence="3">The sequence shown here is derived from an EMBL/GenBank/DDBJ whole genome shotgun (WGS) entry which is preliminary data.</text>
</comment>
<proteinExistence type="predicted"/>